<proteinExistence type="predicted"/>
<feature type="transmembrane region" description="Helical" evidence="1">
    <location>
        <begin position="26"/>
        <end position="44"/>
    </location>
</feature>
<keyword evidence="1" id="KW-0472">Membrane</keyword>
<evidence type="ECO:0000256" key="1">
    <source>
        <dbReference type="SAM" id="Phobius"/>
    </source>
</evidence>
<protein>
    <recommendedName>
        <fullName evidence="2">P5A-ATPase transmembrane helical hairpin domain-containing protein</fullName>
    </recommendedName>
</protein>
<name>A0A167FKH7_CALVF</name>
<accession>A0A167FKH7</accession>
<organism evidence="3 4">
    <name type="scientific">Calocera viscosa (strain TUFC12733)</name>
    <dbReference type="NCBI Taxonomy" id="1330018"/>
    <lineage>
        <taxon>Eukaryota</taxon>
        <taxon>Fungi</taxon>
        <taxon>Dikarya</taxon>
        <taxon>Basidiomycota</taxon>
        <taxon>Agaricomycotina</taxon>
        <taxon>Dacrymycetes</taxon>
        <taxon>Dacrymycetales</taxon>
        <taxon>Dacrymycetaceae</taxon>
        <taxon>Calocera</taxon>
    </lineage>
</organism>
<evidence type="ECO:0000259" key="2">
    <source>
        <dbReference type="Pfam" id="PF23143"/>
    </source>
</evidence>
<gene>
    <name evidence="3" type="ORF">CALVIDRAFT_491606</name>
</gene>
<dbReference type="InterPro" id="IPR057255">
    <property type="entry name" value="2TM_P5A-ATPase"/>
</dbReference>
<feature type="transmembrane region" description="Helical" evidence="1">
    <location>
        <begin position="56"/>
        <end position="76"/>
    </location>
</feature>
<keyword evidence="1" id="KW-0812">Transmembrane</keyword>
<dbReference type="OrthoDB" id="48943at2759"/>
<keyword evidence="4" id="KW-1185">Reference proteome</keyword>
<reference evidence="3 4" key="1">
    <citation type="journal article" date="2016" name="Mol. Biol. Evol.">
        <title>Comparative Genomics of Early-Diverging Mushroom-Forming Fungi Provides Insights into the Origins of Lignocellulose Decay Capabilities.</title>
        <authorList>
            <person name="Nagy L.G."/>
            <person name="Riley R."/>
            <person name="Tritt A."/>
            <person name="Adam C."/>
            <person name="Daum C."/>
            <person name="Floudas D."/>
            <person name="Sun H."/>
            <person name="Yadav J.S."/>
            <person name="Pangilinan J."/>
            <person name="Larsson K.H."/>
            <person name="Matsuura K."/>
            <person name="Barry K."/>
            <person name="Labutti K."/>
            <person name="Kuo R."/>
            <person name="Ohm R.A."/>
            <person name="Bhattacharya S.S."/>
            <person name="Shirouzu T."/>
            <person name="Yoshinaga Y."/>
            <person name="Martin F.M."/>
            <person name="Grigoriev I.V."/>
            <person name="Hibbett D.S."/>
        </authorList>
    </citation>
    <scope>NUCLEOTIDE SEQUENCE [LARGE SCALE GENOMIC DNA]</scope>
    <source>
        <strain evidence="3 4">TUFC12733</strain>
    </source>
</reference>
<evidence type="ECO:0000313" key="4">
    <source>
        <dbReference type="Proteomes" id="UP000076738"/>
    </source>
</evidence>
<feature type="domain" description="P5A-ATPase transmembrane helical hairpin" evidence="2">
    <location>
        <begin position="21"/>
        <end position="89"/>
    </location>
</feature>
<dbReference type="AlphaFoldDB" id="A0A167FKH7"/>
<dbReference type="Proteomes" id="UP000076738">
    <property type="component" value="Unassembled WGS sequence"/>
</dbReference>
<sequence length="191" mass="21437">MVAVPVSSAEIQAATIHRRIPHCLRIYGSPFVILWCIFLYALFTKYDEWFRQEGRVCVTSAFLVMSHVLSFLVTRWNTGLNARITCANATSLENADCIHIIPTRYGGKETLVPLMKNSGSPGIYAFVYRQQTYVCRTGTPFKPLPSPPDPPTPLTSCIMPGLASYIVTVTDHLPVSRSPRTHILDIRYISF</sequence>
<dbReference type="STRING" id="1330018.A0A167FKH7"/>
<dbReference type="EMBL" id="KV417378">
    <property type="protein sequence ID" value="KZO89589.1"/>
    <property type="molecule type" value="Genomic_DNA"/>
</dbReference>
<dbReference type="Pfam" id="PF23143">
    <property type="entry name" value="2TM_P5A-ATPase"/>
    <property type="match status" value="1"/>
</dbReference>
<evidence type="ECO:0000313" key="3">
    <source>
        <dbReference type="EMBL" id="KZO89589.1"/>
    </source>
</evidence>
<keyword evidence="1" id="KW-1133">Transmembrane helix</keyword>